<feature type="compositionally biased region" description="Acidic residues" evidence="10">
    <location>
        <begin position="136"/>
        <end position="151"/>
    </location>
</feature>
<evidence type="ECO:0000313" key="14">
    <source>
        <dbReference type="Proteomes" id="UP001152747"/>
    </source>
</evidence>
<dbReference type="Proteomes" id="UP001152747">
    <property type="component" value="Unassembled WGS sequence"/>
</dbReference>
<evidence type="ECO:0000256" key="9">
    <source>
        <dbReference type="RuleBase" id="RU004334"/>
    </source>
</evidence>
<organism evidence="13 14">
    <name type="scientific">Caenorhabditis angaria</name>
    <dbReference type="NCBI Taxonomy" id="860376"/>
    <lineage>
        <taxon>Eukaryota</taxon>
        <taxon>Metazoa</taxon>
        <taxon>Ecdysozoa</taxon>
        <taxon>Nematoda</taxon>
        <taxon>Chromadorea</taxon>
        <taxon>Rhabditida</taxon>
        <taxon>Rhabditina</taxon>
        <taxon>Rhabditomorpha</taxon>
        <taxon>Rhabditoidea</taxon>
        <taxon>Rhabditidae</taxon>
        <taxon>Peloderinae</taxon>
        <taxon>Caenorhabditis</taxon>
    </lineage>
</organism>
<keyword evidence="5 9" id="KW-0238">DNA-binding</keyword>
<comment type="similarity">
    <text evidence="9">Belongs to the nuclear hormone receptor family.</text>
</comment>
<comment type="caution">
    <text evidence="13">The sequence shown here is derived from an EMBL/GenBank/DDBJ whole genome shotgun (WGS) entry which is preliminary data.</text>
</comment>
<dbReference type="GO" id="GO:0006357">
    <property type="term" value="P:regulation of transcription by RNA polymerase II"/>
    <property type="evidence" value="ECO:0007669"/>
    <property type="project" value="TreeGrafter"/>
</dbReference>
<feature type="domain" description="Nuclear receptor" evidence="11">
    <location>
        <begin position="37"/>
        <end position="114"/>
    </location>
</feature>
<gene>
    <name evidence="13" type="ORF">CAMP_LOCUS11608</name>
</gene>
<dbReference type="PANTHER" id="PTHR46011:SF4">
    <property type="entry name" value="NUCLEAR HORMONE RECEPTOR FAMILY MEMBER NHR-43"/>
    <property type="match status" value="1"/>
</dbReference>
<evidence type="ECO:0000256" key="6">
    <source>
        <dbReference type="ARBA" id="ARBA00023163"/>
    </source>
</evidence>
<dbReference type="GO" id="GO:0005634">
    <property type="term" value="C:nucleus"/>
    <property type="evidence" value="ECO:0007669"/>
    <property type="project" value="UniProtKB-SubCell"/>
</dbReference>
<evidence type="ECO:0000256" key="4">
    <source>
        <dbReference type="ARBA" id="ARBA00023015"/>
    </source>
</evidence>
<proteinExistence type="inferred from homology"/>
<dbReference type="AlphaFoldDB" id="A0A9P1IPU9"/>
<dbReference type="InterPro" id="IPR035500">
    <property type="entry name" value="NHR-like_dom_sf"/>
</dbReference>
<evidence type="ECO:0000259" key="12">
    <source>
        <dbReference type="PROSITE" id="PS51843"/>
    </source>
</evidence>
<keyword evidence="14" id="KW-1185">Reference proteome</keyword>
<dbReference type="PROSITE" id="PS51843">
    <property type="entry name" value="NR_LBD"/>
    <property type="match status" value="1"/>
</dbReference>
<dbReference type="PANTHER" id="PTHR46011">
    <property type="entry name" value="NUCLEAR HORMONE RECEPTOR FAMILY MEMBER NHR-86-RELATED"/>
    <property type="match status" value="1"/>
</dbReference>
<dbReference type="Gene3D" id="3.30.50.10">
    <property type="entry name" value="Erythroid Transcription Factor GATA-1, subunit A"/>
    <property type="match status" value="1"/>
</dbReference>
<evidence type="ECO:0008006" key="15">
    <source>
        <dbReference type="Google" id="ProtNLM"/>
    </source>
</evidence>
<dbReference type="InterPro" id="IPR013088">
    <property type="entry name" value="Znf_NHR/GATA"/>
</dbReference>
<keyword evidence="1 9" id="KW-0479">Metal-binding</keyword>
<dbReference type="SUPFAM" id="SSF48508">
    <property type="entry name" value="Nuclear receptor ligand-binding domain"/>
    <property type="match status" value="1"/>
</dbReference>
<dbReference type="GO" id="GO:0003700">
    <property type="term" value="F:DNA-binding transcription factor activity"/>
    <property type="evidence" value="ECO:0007669"/>
    <property type="project" value="InterPro"/>
</dbReference>
<comment type="subcellular location">
    <subcellularLocation>
        <location evidence="9">Nucleus</location>
    </subcellularLocation>
</comment>
<dbReference type="SUPFAM" id="SSF57716">
    <property type="entry name" value="Glucocorticoid receptor-like (DNA-binding domain)"/>
    <property type="match status" value="1"/>
</dbReference>
<feature type="domain" description="NR LBD" evidence="12">
    <location>
        <begin position="192"/>
        <end position="426"/>
    </location>
</feature>
<evidence type="ECO:0000313" key="13">
    <source>
        <dbReference type="EMBL" id="CAI5448971.1"/>
    </source>
</evidence>
<dbReference type="Gene3D" id="1.10.565.10">
    <property type="entry name" value="Retinoid X Receptor"/>
    <property type="match status" value="1"/>
</dbReference>
<keyword evidence="6 9" id="KW-0804">Transcription</keyword>
<keyword evidence="7 9" id="KW-0675">Receptor</keyword>
<dbReference type="GO" id="GO:0008270">
    <property type="term" value="F:zinc ion binding"/>
    <property type="evidence" value="ECO:0007669"/>
    <property type="project" value="UniProtKB-KW"/>
</dbReference>
<dbReference type="SMART" id="SM00430">
    <property type="entry name" value="HOLI"/>
    <property type="match status" value="1"/>
</dbReference>
<dbReference type="Pfam" id="PF00104">
    <property type="entry name" value="Hormone_recep"/>
    <property type="match status" value="1"/>
</dbReference>
<dbReference type="Pfam" id="PF00105">
    <property type="entry name" value="zf-C4"/>
    <property type="match status" value="1"/>
</dbReference>
<evidence type="ECO:0000256" key="1">
    <source>
        <dbReference type="ARBA" id="ARBA00022723"/>
    </source>
</evidence>
<dbReference type="PROSITE" id="PS51030">
    <property type="entry name" value="NUCLEAR_REC_DBD_2"/>
    <property type="match status" value="1"/>
</dbReference>
<evidence type="ECO:0000256" key="2">
    <source>
        <dbReference type="ARBA" id="ARBA00022771"/>
    </source>
</evidence>
<reference evidence="13" key="1">
    <citation type="submission" date="2022-11" db="EMBL/GenBank/DDBJ databases">
        <authorList>
            <person name="Kikuchi T."/>
        </authorList>
    </citation>
    <scope>NUCLEOTIDE SEQUENCE</scope>
    <source>
        <strain evidence="13">PS1010</strain>
    </source>
</reference>
<evidence type="ECO:0000256" key="10">
    <source>
        <dbReference type="SAM" id="MobiDB-lite"/>
    </source>
</evidence>
<evidence type="ECO:0000256" key="5">
    <source>
        <dbReference type="ARBA" id="ARBA00023125"/>
    </source>
</evidence>
<evidence type="ECO:0000259" key="11">
    <source>
        <dbReference type="PROSITE" id="PS51030"/>
    </source>
</evidence>
<keyword evidence="3 9" id="KW-0862">Zinc</keyword>
<evidence type="ECO:0000256" key="8">
    <source>
        <dbReference type="ARBA" id="ARBA00023242"/>
    </source>
</evidence>
<dbReference type="SMART" id="SM00399">
    <property type="entry name" value="ZnF_C4"/>
    <property type="match status" value="1"/>
</dbReference>
<keyword evidence="4 9" id="KW-0805">Transcription regulation</keyword>
<dbReference type="OrthoDB" id="5819828at2759"/>
<protein>
    <recommendedName>
        <fullName evidence="15">Nuclear receptor domain-containing protein</fullName>
    </recommendedName>
</protein>
<evidence type="ECO:0000256" key="3">
    <source>
        <dbReference type="ARBA" id="ARBA00022833"/>
    </source>
</evidence>
<dbReference type="InterPro" id="IPR000536">
    <property type="entry name" value="Nucl_hrmn_rcpt_lig-bd"/>
</dbReference>
<feature type="region of interest" description="Disordered" evidence="10">
    <location>
        <begin position="115"/>
        <end position="151"/>
    </location>
</feature>
<evidence type="ECO:0000256" key="7">
    <source>
        <dbReference type="ARBA" id="ARBA00023170"/>
    </source>
</evidence>
<sequence length="426" mass="49657">MISSNFYQNQPIAVASNIVPKEFQIMPTPCSSVDTNEIRCRICERNYDGSQHFGIDICRACAAFFRRSVSVKKNFVCRRGSDNCHLNTPRKITCQKCRWMRCLQVGLQVELVHGTRSSHTHHSPQHNPNNTKNSDDEYDSADGSDKSIDEDEPMHIFKPIPLFMTIDVEKAHTNFIQRVLANYREFTIQRLEVEQSIPLMGDQEVILNGKKMYKTTRQRVSAIYEKQLPLLHSFLLKTFQTYQNCNEMEQKRICGLFYPVLWEIEACYWTYRHMTNENASNKLMTTQTTFIDVNDVKFWLGESESNDSSMIESQLRSLVEKARTLILRPMQSLIISEVEFAVLLALNIWAPRNHRIGEEQDRRAAEMRDRLFDDVHILYRHEMKMDNYAKRMGDIMCLYTDVQSANISETIQPILFSTLHQAISNL</sequence>
<dbReference type="GO" id="GO:0043565">
    <property type="term" value="F:sequence-specific DNA binding"/>
    <property type="evidence" value="ECO:0007669"/>
    <property type="project" value="InterPro"/>
</dbReference>
<keyword evidence="8 9" id="KW-0539">Nucleus</keyword>
<name>A0A9P1IPU9_9PELO</name>
<dbReference type="EMBL" id="CANHGI010000004">
    <property type="protein sequence ID" value="CAI5448971.1"/>
    <property type="molecule type" value="Genomic_DNA"/>
</dbReference>
<dbReference type="PROSITE" id="PS00031">
    <property type="entry name" value="NUCLEAR_REC_DBD_1"/>
    <property type="match status" value="1"/>
</dbReference>
<accession>A0A9P1IPU9</accession>
<dbReference type="InterPro" id="IPR001628">
    <property type="entry name" value="Znf_hrmn_rcpt"/>
</dbReference>
<keyword evidence="2 9" id="KW-0863">Zinc-finger</keyword>